<accession>A0A2M9B770</accession>
<name>A0A2M9B770_9ACTN</name>
<keyword evidence="2" id="KW-1185">Reference proteome</keyword>
<organism evidence="1 2">
    <name type="scientific">Mumia flava</name>
    <dbReference type="NCBI Taxonomy" id="1348852"/>
    <lineage>
        <taxon>Bacteria</taxon>
        <taxon>Bacillati</taxon>
        <taxon>Actinomycetota</taxon>
        <taxon>Actinomycetes</taxon>
        <taxon>Propionibacteriales</taxon>
        <taxon>Nocardioidaceae</taxon>
        <taxon>Mumia</taxon>
    </lineage>
</organism>
<comment type="caution">
    <text evidence="1">The sequence shown here is derived from an EMBL/GenBank/DDBJ whole genome shotgun (WGS) entry which is preliminary data.</text>
</comment>
<evidence type="ECO:0000313" key="2">
    <source>
        <dbReference type="Proteomes" id="UP000230842"/>
    </source>
</evidence>
<dbReference type="EMBL" id="PGEZ01000002">
    <property type="protein sequence ID" value="PJJ53774.1"/>
    <property type="molecule type" value="Genomic_DNA"/>
</dbReference>
<sequence length="84" mass="9503">MARVTRIFHNPMDSRQHTEVECGWAKVSSTAGEPLLQLSTYGSVQRRSQPKVSQTLQFDENQARQLLSVIHRTFPGLESDPHAL</sequence>
<protein>
    <submittedName>
        <fullName evidence="1">Uncharacterized protein</fullName>
    </submittedName>
</protein>
<gene>
    <name evidence="1" type="ORF">CLV56_3269</name>
</gene>
<dbReference type="Proteomes" id="UP000230842">
    <property type="component" value="Unassembled WGS sequence"/>
</dbReference>
<evidence type="ECO:0000313" key="1">
    <source>
        <dbReference type="EMBL" id="PJJ53774.1"/>
    </source>
</evidence>
<dbReference type="AlphaFoldDB" id="A0A2M9B770"/>
<reference evidence="1 2" key="1">
    <citation type="submission" date="2017-11" db="EMBL/GenBank/DDBJ databases">
        <title>Genomic Encyclopedia of Archaeal and Bacterial Type Strains, Phase II (KMG-II): From Individual Species to Whole Genera.</title>
        <authorList>
            <person name="Goeker M."/>
        </authorList>
    </citation>
    <scope>NUCLEOTIDE SEQUENCE [LARGE SCALE GENOMIC DNA]</scope>
    <source>
        <strain evidence="1 2">DSM 27763</strain>
    </source>
</reference>
<proteinExistence type="predicted"/>